<dbReference type="SFLD" id="SFLDS00029">
    <property type="entry name" value="Radical_SAM"/>
    <property type="match status" value="1"/>
</dbReference>
<feature type="domain" description="Radical SAM core" evidence="5">
    <location>
        <begin position="96"/>
        <end position="333"/>
    </location>
</feature>
<dbReference type="SFLD" id="SFLDG01084">
    <property type="entry name" value="Uncharacterised_Radical_SAM_Su"/>
    <property type="match status" value="1"/>
</dbReference>
<dbReference type="InterPro" id="IPR006638">
    <property type="entry name" value="Elp3/MiaA/NifB-like_rSAM"/>
</dbReference>
<evidence type="ECO:0000256" key="1">
    <source>
        <dbReference type="ARBA" id="ARBA00022723"/>
    </source>
</evidence>
<accession>A0A7S9D2L9</accession>
<organism evidence="6 7">
    <name type="scientific">Bradyrhizobium commune</name>
    <dbReference type="NCBI Taxonomy" id="83627"/>
    <lineage>
        <taxon>Bacteria</taxon>
        <taxon>Pseudomonadati</taxon>
        <taxon>Pseudomonadota</taxon>
        <taxon>Alphaproteobacteria</taxon>
        <taxon>Hyphomicrobiales</taxon>
        <taxon>Nitrobacteraceae</taxon>
        <taxon>Bradyrhizobium</taxon>
    </lineage>
</organism>
<keyword evidence="2" id="KW-0408">Iron</keyword>
<dbReference type="GO" id="GO:0003824">
    <property type="term" value="F:catalytic activity"/>
    <property type="evidence" value="ECO:0007669"/>
    <property type="project" value="InterPro"/>
</dbReference>
<dbReference type="InterPro" id="IPR058240">
    <property type="entry name" value="rSAM_sf"/>
</dbReference>
<evidence type="ECO:0000313" key="6">
    <source>
        <dbReference type="EMBL" id="QPF90067.1"/>
    </source>
</evidence>
<dbReference type="InterPro" id="IPR040086">
    <property type="entry name" value="MJ0683-like"/>
</dbReference>
<evidence type="ECO:0000313" key="7">
    <source>
        <dbReference type="Proteomes" id="UP000594621"/>
    </source>
</evidence>
<reference evidence="6 7" key="1">
    <citation type="submission" date="2020-09" db="EMBL/GenBank/DDBJ databases">
        <title>Complete genomes of bradyrhizobia occurring on native shrubby legumes in Australia.</title>
        <authorList>
            <person name="Lafay B."/>
        </authorList>
    </citation>
    <scope>NUCLEOTIDE SEQUENCE [LARGE SCALE GENOMIC DNA]</scope>
    <source>
        <strain evidence="6 7">BDV5040</strain>
    </source>
</reference>
<dbReference type="Gene3D" id="3.80.30.30">
    <property type="match status" value="1"/>
</dbReference>
<dbReference type="PROSITE" id="PS51918">
    <property type="entry name" value="RADICAL_SAM"/>
    <property type="match status" value="1"/>
</dbReference>
<dbReference type="GO" id="GO:0051536">
    <property type="term" value="F:iron-sulfur cluster binding"/>
    <property type="evidence" value="ECO:0007669"/>
    <property type="project" value="UniProtKB-KW"/>
</dbReference>
<keyword evidence="3" id="KW-0411">Iron-sulfur</keyword>
<dbReference type="RefSeq" id="WP_195799662.1">
    <property type="nucleotide sequence ID" value="NZ_CP061379.1"/>
</dbReference>
<keyword evidence="1" id="KW-0479">Metal-binding</keyword>
<keyword evidence="7" id="KW-1185">Reference proteome</keyword>
<dbReference type="Pfam" id="PF04055">
    <property type="entry name" value="Radical_SAM"/>
    <property type="match status" value="1"/>
</dbReference>
<sequence>MSPASSRVLKHPPVTAPSEPAGAPSAMPADFPELAVAIDRQRRRGRGAQSNASGRYEAEARVAFDDGWQSLDDLPPFKTTVAVDTARKVITRNESPDIGFDRSINPYRGCEHGCVYCFARPTHAYLGLSPGLDFESKLFVKPEAPSLLEKELAAAGYEPRMIAIGTNTDPYQPIERERKIMRGILEVLERAGHPVGIVTKSALVVRDIDILSRMAKRNLAKVAISVTSLDPKLARTMEPRASTPPKRLEALKQLSDAGIPTTVMVAPVIPALNDSEIERILDAAAHAGVKEASYVLLRLPLEVRDLFREWLMANYPDRYRHVFTLIRDMRGGRDYDAKWGERMKGTGPMAWTIGRRFEIACDRLGLNKRRAKLTTDHFARPKPAGDQLSLF</sequence>
<evidence type="ECO:0000259" key="5">
    <source>
        <dbReference type="PROSITE" id="PS51918"/>
    </source>
</evidence>
<dbReference type="PANTHER" id="PTHR43432">
    <property type="entry name" value="SLR0285 PROTEIN"/>
    <property type="match status" value="1"/>
</dbReference>
<gene>
    <name evidence="6" type="ORF">IC761_26685</name>
</gene>
<dbReference type="NCBIfam" id="NF033668">
    <property type="entry name" value="rSAM_PA0069"/>
    <property type="match status" value="1"/>
</dbReference>
<evidence type="ECO:0000256" key="3">
    <source>
        <dbReference type="ARBA" id="ARBA00023014"/>
    </source>
</evidence>
<dbReference type="GO" id="GO:0046872">
    <property type="term" value="F:metal ion binding"/>
    <property type="evidence" value="ECO:0007669"/>
    <property type="project" value="UniProtKB-KW"/>
</dbReference>
<dbReference type="EMBL" id="CP061379">
    <property type="protein sequence ID" value="QPF90067.1"/>
    <property type="molecule type" value="Genomic_DNA"/>
</dbReference>
<dbReference type="CDD" id="cd01335">
    <property type="entry name" value="Radical_SAM"/>
    <property type="match status" value="1"/>
</dbReference>
<evidence type="ECO:0000256" key="2">
    <source>
        <dbReference type="ARBA" id="ARBA00023004"/>
    </source>
</evidence>
<dbReference type="Proteomes" id="UP000594621">
    <property type="component" value="Chromosome"/>
</dbReference>
<name>A0A7S9D2L9_9BRAD</name>
<dbReference type="AlphaFoldDB" id="A0A7S9D2L9"/>
<protein>
    <submittedName>
        <fullName evidence="6">PA0069 family radical SAM protein</fullName>
    </submittedName>
</protein>
<evidence type="ECO:0000256" key="4">
    <source>
        <dbReference type="SAM" id="MobiDB-lite"/>
    </source>
</evidence>
<feature type="region of interest" description="Disordered" evidence="4">
    <location>
        <begin position="1"/>
        <end position="29"/>
    </location>
</feature>
<dbReference type="InterPro" id="IPR007197">
    <property type="entry name" value="rSAM"/>
</dbReference>
<dbReference type="SMART" id="SM00729">
    <property type="entry name" value="Elp3"/>
    <property type="match status" value="1"/>
</dbReference>
<proteinExistence type="predicted"/>
<dbReference type="PANTHER" id="PTHR43432:SF3">
    <property type="entry name" value="SLR0285 PROTEIN"/>
    <property type="match status" value="1"/>
</dbReference>
<dbReference type="KEGG" id="bcou:IC761_26685"/>
<dbReference type="SUPFAM" id="SSF102114">
    <property type="entry name" value="Radical SAM enzymes"/>
    <property type="match status" value="1"/>
</dbReference>